<sequence>KVVKHQRYLAGETGSDPDSLAPKPTKTVMKPKPTAPKANPRPSVSKPISSTQPEPTSAPAKPQGKKRKLTTKISDKPFKAIKSRHGFVSKKGKPISTLRSVDELVAEDVPAKKPRVDDEEADVQRALEESMKSRYDVPRGPLPPVVIREPKSEKYQPLPGVPGKGKEKVTEEQVSRDLLYLQTYKKKSL</sequence>
<gene>
    <name evidence="2" type="ORF">Tci_888793</name>
</gene>
<organism evidence="2">
    <name type="scientific">Tanacetum cinerariifolium</name>
    <name type="common">Dalmatian daisy</name>
    <name type="synonym">Chrysanthemum cinerariifolium</name>
    <dbReference type="NCBI Taxonomy" id="118510"/>
    <lineage>
        <taxon>Eukaryota</taxon>
        <taxon>Viridiplantae</taxon>
        <taxon>Streptophyta</taxon>
        <taxon>Embryophyta</taxon>
        <taxon>Tracheophyta</taxon>
        <taxon>Spermatophyta</taxon>
        <taxon>Magnoliopsida</taxon>
        <taxon>eudicotyledons</taxon>
        <taxon>Gunneridae</taxon>
        <taxon>Pentapetalae</taxon>
        <taxon>asterids</taxon>
        <taxon>campanulids</taxon>
        <taxon>Asterales</taxon>
        <taxon>Asteraceae</taxon>
        <taxon>Asteroideae</taxon>
        <taxon>Anthemideae</taxon>
        <taxon>Anthemidinae</taxon>
        <taxon>Tanacetum</taxon>
    </lineage>
</organism>
<feature type="compositionally biased region" description="Polar residues" evidence="1">
    <location>
        <begin position="46"/>
        <end position="55"/>
    </location>
</feature>
<protein>
    <submittedName>
        <fullName evidence="2">Uncharacterized protein</fullName>
    </submittedName>
</protein>
<feature type="non-terminal residue" evidence="2">
    <location>
        <position position="189"/>
    </location>
</feature>
<name>A0A699UAN8_TANCI</name>
<evidence type="ECO:0000256" key="1">
    <source>
        <dbReference type="SAM" id="MobiDB-lite"/>
    </source>
</evidence>
<feature type="compositionally biased region" description="Low complexity" evidence="1">
    <location>
        <begin position="21"/>
        <end position="38"/>
    </location>
</feature>
<accession>A0A699UAN8</accession>
<proteinExistence type="predicted"/>
<feature type="region of interest" description="Disordered" evidence="1">
    <location>
        <begin position="1"/>
        <end position="76"/>
    </location>
</feature>
<feature type="region of interest" description="Disordered" evidence="1">
    <location>
        <begin position="129"/>
        <end position="172"/>
    </location>
</feature>
<feature type="non-terminal residue" evidence="2">
    <location>
        <position position="1"/>
    </location>
</feature>
<dbReference type="AlphaFoldDB" id="A0A699UAN8"/>
<comment type="caution">
    <text evidence="2">The sequence shown here is derived from an EMBL/GenBank/DDBJ whole genome shotgun (WGS) entry which is preliminary data.</text>
</comment>
<reference evidence="2" key="1">
    <citation type="journal article" date="2019" name="Sci. Rep.">
        <title>Draft genome of Tanacetum cinerariifolium, the natural source of mosquito coil.</title>
        <authorList>
            <person name="Yamashiro T."/>
            <person name="Shiraishi A."/>
            <person name="Satake H."/>
            <person name="Nakayama K."/>
        </authorList>
    </citation>
    <scope>NUCLEOTIDE SEQUENCE</scope>
</reference>
<dbReference type="EMBL" id="BKCJ011295882">
    <property type="protein sequence ID" value="GFD16824.1"/>
    <property type="molecule type" value="Genomic_DNA"/>
</dbReference>
<evidence type="ECO:0000313" key="2">
    <source>
        <dbReference type="EMBL" id="GFD16824.1"/>
    </source>
</evidence>